<dbReference type="PANTHER" id="PTHR13182:SF8">
    <property type="entry name" value="CYTOPLASMIC 60S SUBUNIT BIOGENESIS FACTOR ZNF622"/>
    <property type="match status" value="1"/>
</dbReference>
<evidence type="ECO:0000256" key="1">
    <source>
        <dbReference type="ARBA" id="ARBA00004496"/>
    </source>
</evidence>
<evidence type="ECO:0000313" key="12">
    <source>
        <dbReference type="Proteomes" id="UP000054217"/>
    </source>
</evidence>
<evidence type="ECO:0000256" key="6">
    <source>
        <dbReference type="ARBA" id="ARBA00022771"/>
    </source>
</evidence>
<evidence type="ECO:0000256" key="2">
    <source>
        <dbReference type="ARBA" id="ARBA00022490"/>
    </source>
</evidence>
<feature type="compositionally biased region" description="Basic and acidic residues" evidence="9">
    <location>
        <begin position="99"/>
        <end position="114"/>
    </location>
</feature>
<keyword evidence="3" id="KW-0690">Ribosome biogenesis</keyword>
<dbReference type="Pfam" id="PF12171">
    <property type="entry name" value="zf-C2H2_jaz"/>
    <property type="match status" value="1"/>
</dbReference>
<keyword evidence="2" id="KW-0963">Cytoplasm</keyword>
<dbReference type="Pfam" id="PF12756">
    <property type="entry name" value="zf-C2H2_2"/>
    <property type="match status" value="1"/>
</dbReference>
<dbReference type="InterPro" id="IPR036236">
    <property type="entry name" value="Znf_C2H2_sf"/>
</dbReference>
<keyword evidence="7" id="KW-0862">Zinc</keyword>
<dbReference type="InterPro" id="IPR040025">
    <property type="entry name" value="Znf622/Rei1/Reh1"/>
</dbReference>
<dbReference type="GO" id="GO:0003676">
    <property type="term" value="F:nucleic acid binding"/>
    <property type="evidence" value="ECO:0007669"/>
    <property type="project" value="InterPro"/>
</dbReference>
<keyword evidence="12" id="KW-1185">Reference proteome</keyword>
<dbReference type="SUPFAM" id="SSF57667">
    <property type="entry name" value="beta-beta-alpha zinc fingers"/>
    <property type="match status" value="2"/>
</dbReference>
<evidence type="ECO:0000259" key="10">
    <source>
        <dbReference type="PROSITE" id="PS00028"/>
    </source>
</evidence>
<comment type="subcellular location">
    <subcellularLocation>
        <location evidence="1">Cytoplasm</location>
    </subcellularLocation>
</comment>
<dbReference type="GO" id="GO:0008270">
    <property type="term" value="F:zinc ion binding"/>
    <property type="evidence" value="ECO:0007669"/>
    <property type="project" value="UniProtKB-KW"/>
</dbReference>
<dbReference type="PROSITE" id="PS00028">
    <property type="entry name" value="ZINC_FINGER_C2H2_1"/>
    <property type="match status" value="2"/>
</dbReference>
<keyword evidence="5" id="KW-0677">Repeat</keyword>
<dbReference type="InterPro" id="IPR041661">
    <property type="entry name" value="ZN622/Rei1/Reh1_Znf-C2H2"/>
</dbReference>
<dbReference type="GO" id="GO:0005737">
    <property type="term" value="C:cytoplasm"/>
    <property type="evidence" value="ECO:0007669"/>
    <property type="project" value="UniProtKB-SubCell"/>
</dbReference>
<dbReference type="GO" id="GO:0030687">
    <property type="term" value="C:preribosome, large subunit precursor"/>
    <property type="evidence" value="ECO:0007669"/>
    <property type="project" value="TreeGrafter"/>
</dbReference>
<feature type="domain" description="C2H2-type" evidence="10">
    <location>
        <begin position="76"/>
        <end position="98"/>
    </location>
</feature>
<feature type="domain" description="C2H2-type" evidence="10">
    <location>
        <begin position="13"/>
        <end position="35"/>
    </location>
</feature>
<keyword evidence="6" id="KW-0863">Zinc-finger</keyword>
<evidence type="ECO:0000256" key="5">
    <source>
        <dbReference type="ARBA" id="ARBA00022737"/>
    </source>
</evidence>
<dbReference type="HOGENOM" id="CLU_018787_1_0_1"/>
<evidence type="ECO:0000256" key="8">
    <source>
        <dbReference type="ARBA" id="ARBA00034126"/>
    </source>
</evidence>
<dbReference type="SMART" id="SM00355">
    <property type="entry name" value="ZnF_C2H2"/>
    <property type="match status" value="3"/>
</dbReference>
<feature type="region of interest" description="Disordered" evidence="9">
    <location>
        <begin position="90"/>
        <end position="134"/>
    </location>
</feature>
<evidence type="ECO:0000256" key="9">
    <source>
        <dbReference type="SAM" id="MobiDB-lite"/>
    </source>
</evidence>
<dbReference type="AlphaFoldDB" id="A0A0C3JLM0"/>
<dbReference type="InParanoid" id="A0A0C3JLM0"/>
<accession>A0A0C3JLM0</accession>
<dbReference type="InterPro" id="IPR022755">
    <property type="entry name" value="Znf_C2H2_jaz"/>
</dbReference>
<dbReference type="InterPro" id="IPR013087">
    <property type="entry name" value="Znf_C2H2_type"/>
</dbReference>
<dbReference type="OrthoDB" id="19329at2759"/>
<evidence type="ECO:0000313" key="11">
    <source>
        <dbReference type="EMBL" id="KIO10058.1"/>
    </source>
</evidence>
<dbReference type="Proteomes" id="UP000054217">
    <property type="component" value="Unassembled WGS sequence"/>
</dbReference>
<dbReference type="Gene3D" id="3.30.160.60">
    <property type="entry name" value="Classic Zinc Finger"/>
    <property type="match status" value="1"/>
</dbReference>
<protein>
    <recommendedName>
        <fullName evidence="10">C2H2-type domain-containing protein</fullName>
    </recommendedName>
</protein>
<dbReference type="SMART" id="SM00451">
    <property type="entry name" value="ZnF_U1"/>
    <property type="match status" value="2"/>
</dbReference>
<dbReference type="PANTHER" id="PTHR13182">
    <property type="entry name" value="ZINC FINGER PROTEIN 622"/>
    <property type="match status" value="1"/>
</dbReference>
<proteinExistence type="inferred from homology"/>
<reference evidence="12" key="2">
    <citation type="submission" date="2015-01" db="EMBL/GenBank/DDBJ databases">
        <title>Evolutionary Origins and Diversification of the Mycorrhizal Mutualists.</title>
        <authorList>
            <consortium name="DOE Joint Genome Institute"/>
            <consortium name="Mycorrhizal Genomics Consortium"/>
            <person name="Kohler A."/>
            <person name="Kuo A."/>
            <person name="Nagy L.G."/>
            <person name="Floudas D."/>
            <person name="Copeland A."/>
            <person name="Barry K.W."/>
            <person name="Cichocki N."/>
            <person name="Veneault-Fourrey C."/>
            <person name="LaButti K."/>
            <person name="Lindquist E.A."/>
            <person name="Lipzen A."/>
            <person name="Lundell T."/>
            <person name="Morin E."/>
            <person name="Murat C."/>
            <person name="Riley R."/>
            <person name="Ohm R."/>
            <person name="Sun H."/>
            <person name="Tunlid A."/>
            <person name="Henrissat B."/>
            <person name="Grigoriev I.V."/>
            <person name="Hibbett D.S."/>
            <person name="Martin F."/>
        </authorList>
    </citation>
    <scope>NUCLEOTIDE SEQUENCE [LARGE SCALE GENOMIC DNA]</scope>
    <source>
        <strain evidence="12">Marx 270</strain>
    </source>
</reference>
<comment type="similarity">
    <text evidence="8">Belongs to the REI1 family.</text>
</comment>
<evidence type="ECO:0000256" key="4">
    <source>
        <dbReference type="ARBA" id="ARBA00022723"/>
    </source>
</evidence>
<organism evidence="11 12">
    <name type="scientific">Pisolithus tinctorius Marx 270</name>
    <dbReference type="NCBI Taxonomy" id="870435"/>
    <lineage>
        <taxon>Eukaryota</taxon>
        <taxon>Fungi</taxon>
        <taxon>Dikarya</taxon>
        <taxon>Basidiomycota</taxon>
        <taxon>Agaricomycotina</taxon>
        <taxon>Agaricomycetes</taxon>
        <taxon>Agaricomycetidae</taxon>
        <taxon>Boletales</taxon>
        <taxon>Sclerodermatineae</taxon>
        <taxon>Pisolithaceae</taxon>
        <taxon>Pisolithus</taxon>
    </lineage>
</organism>
<reference evidence="11 12" key="1">
    <citation type="submission" date="2014-04" db="EMBL/GenBank/DDBJ databases">
        <authorList>
            <consortium name="DOE Joint Genome Institute"/>
            <person name="Kuo A."/>
            <person name="Kohler A."/>
            <person name="Costa M.D."/>
            <person name="Nagy L.G."/>
            <person name="Floudas D."/>
            <person name="Copeland A."/>
            <person name="Barry K.W."/>
            <person name="Cichocki N."/>
            <person name="Veneault-Fourrey C."/>
            <person name="LaButti K."/>
            <person name="Lindquist E.A."/>
            <person name="Lipzen A."/>
            <person name="Lundell T."/>
            <person name="Morin E."/>
            <person name="Murat C."/>
            <person name="Sun H."/>
            <person name="Tunlid A."/>
            <person name="Henrissat B."/>
            <person name="Grigoriev I.V."/>
            <person name="Hibbett D.S."/>
            <person name="Martin F."/>
            <person name="Nordberg H.P."/>
            <person name="Cantor M.N."/>
            <person name="Hua S.X."/>
        </authorList>
    </citation>
    <scope>NUCLEOTIDE SEQUENCE [LARGE SCALE GENOMIC DNA]</scope>
    <source>
        <strain evidence="11 12">Marx 270</strain>
    </source>
</reference>
<dbReference type="FunCoup" id="A0A0C3JLM0">
    <property type="interactions" value="310"/>
</dbReference>
<keyword evidence="4" id="KW-0479">Metal-binding</keyword>
<evidence type="ECO:0000256" key="7">
    <source>
        <dbReference type="ARBA" id="ARBA00022833"/>
    </source>
</evidence>
<sequence>MGLDSEETTLFTCLSCTVAFVSAADQRIHYRSDYHRYNMKRRVAGLPPVTAVVFDQKVLEQRVDPATTTTTRDISCVICRKSYTTENAYRSHLASKKHKESELKGDSHLRRTHDTPATPVSPRPPHLGEGTPSEEIEHSIDNNIVAADSGIAPDACLFCPMASVGIADNLTHMASIHSFFIPDAEYLVDLPGLLTYLGEKVAIGNVCIYCNGRGRELHTLEAVRKHMLDKSHCKIAYDTEEDRFEISDFYDFTSSYPDGGEQNVSGEGEWEELEDDEDVDEVVGEVAARGDRGNSGRVAYGDTEYELVLPSGARVGHRTMKRYYDQSFYGIRSKEQDPTCGAALVRRLLKDKNSALVPRKGGFGAFGAGADVVKARNKGEAREAGRHVREFRDQRRKEEFKTKVGFIQNHQKHYRDPLLQ</sequence>
<dbReference type="InterPro" id="IPR003604">
    <property type="entry name" value="Matrin/U1-like-C_Znf_C2H2"/>
</dbReference>
<dbReference type="STRING" id="870435.A0A0C3JLM0"/>
<gene>
    <name evidence="11" type="ORF">M404DRAFT_231026</name>
</gene>
<dbReference type="GO" id="GO:0042273">
    <property type="term" value="P:ribosomal large subunit biogenesis"/>
    <property type="evidence" value="ECO:0007669"/>
    <property type="project" value="TreeGrafter"/>
</dbReference>
<name>A0A0C3JLM0_PISTI</name>
<evidence type="ECO:0000256" key="3">
    <source>
        <dbReference type="ARBA" id="ARBA00022517"/>
    </source>
</evidence>
<dbReference type="EMBL" id="KN831953">
    <property type="protein sequence ID" value="KIO10058.1"/>
    <property type="molecule type" value="Genomic_DNA"/>
</dbReference>